<dbReference type="Pfam" id="PF03808">
    <property type="entry name" value="Glyco_tran_WecG"/>
    <property type="match status" value="1"/>
</dbReference>
<dbReference type="GO" id="GO:0016757">
    <property type="term" value="F:glycosyltransferase activity"/>
    <property type="evidence" value="ECO:0007669"/>
    <property type="project" value="UniProtKB-KW"/>
</dbReference>
<accession>A0ABW4M457</accession>
<reference evidence="2" key="1">
    <citation type="journal article" date="2019" name="Int. J. Syst. Evol. Microbiol.">
        <title>The Global Catalogue of Microorganisms (GCM) 10K type strain sequencing project: providing services to taxonomists for standard genome sequencing and annotation.</title>
        <authorList>
            <consortium name="The Broad Institute Genomics Platform"/>
            <consortium name="The Broad Institute Genome Sequencing Center for Infectious Disease"/>
            <person name="Wu L."/>
            <person name="Ma J."/>
        </authorList>
    </citation>
    <scope>NUCLEOTIDE SEQUENCE [LARGE SCALE GENOMIC DNA]</scope>
    <source>
        <strain evidence="2">CG52</strain>
    </source>
</reference>
<dbReference type="Proteomes" id="UP001597322">
    <property type="component" value="Unassembled WGS sequence"/>
</dbReference>
<proteinExistence type="predicted"/>
<protein>
    <submittedName>
        <fullName evidence="1">WecB/TagA/CpsF family glycosyltransferase</fullName>
        <ecNumber evidence="1">2.4.1.-</ecNumber>
    </submittedName>
</protein>
<dbReference type="InterPro" id="IPR004629">
    <property type="entry name" value="WecG_TagA_CpsF"/>
</dbReference>
<name>A0ABW4M457_9HYPH</name>
<sequence>MALKRLPFLAFYRSLVTGFSAHSKLENLSLLEAMTAVRVGYRPVSFVTASALVRGLLQAAYRENLAERILLPESAIVAALLRLSFRSRALAPIPAAEFIPVLLTYMAEPKRLVLAGSNRQRLSAARDFIRAHVPWHQVYAAHLQLGAEPGAGGRLMAEIAAVKPHLVLVDSSTIKQELLLERELSLAYDGLALFCPGFFAACPTHHNPPESGSDDLSLTLYSSNKFSLS</sequence>
<dbReference type="EMBL" id="JBHUEQ010000017">
    <property type="protein sequence ID" value="MFD1745989.1"/>
    <property type="molecule type" value="Genomic_DNA"/>
</dbReference>
<gene>
    <name evidence="1" type="ORF">ACFSE1_11005</name>
</gene>
<evidence type="ECO:0000313" key="1">
    <source>
        <dbReference type="EMBL" id="MFD1745989.1"/>
    </source>
</evidence>
<keyword evidence="1" id="KW-0808">Transferase</keyword>
<keyword evidence="2" id="KW-1185">Reference proteome</keyword>
<keyword evidence="1" id="KW-0328">Glycosyltransferase</keyword>
<organism evidence="1 2">
    <name type="scientific">Rhizobium helianthi</name>
    <dbReference type="NCBI Taxonomy" id="1132695"/>
    <lineage>
        <taxon>Bacteria</taxon>
        <taxon>Pseudomonadati</taxon>
        <taxon>Pseudomonadota</taxon>
        <taxon>Alphaproteobacteria</taxon>
        <taxon>Hyphomicrobiales</taxon>
        <taxon>Rhizobiaceae</taxon>
        <taxon>Rhizobium/Agrobacterium group</taxon>
        <taxon>Rhizobium</taxon>
    </lineage>
</organism>
<dbReference type="RefSeq" id="WP_377400723.1">
    <property type="nucleotide sequence ID" value="NZ_JBHUEQ010000017.1"/>
</dbReference>
<evidence type="ECO:0000313" key="2">
    <source>
        <dbReference type="Proteomes" id="UP001597322"/>
    </source>
</evidence>
<dbReference type="EC" id="2.4.1.-" evidence="1"/>
<comment type="caution">
    <text evidence="1">The sequence shown here is derived from an EMBL/GenBank/DDBJ whole genome shotgun (WGS) entry which is preliminary data.</text>
</comment>